<dbReference type="STRING" id="657014.SAMN04488092_106199"/>
<dbReference type="Proteomes" id="UP000198634">
    <property type="component" value="Unassembled WGS sequence"/>
</dbReference>
<dbReference type="OrthoDB" id="7745929at2"/>
<evidence type="ECO:0008006" key="4">
    <source>
        <dbReference type="Google" id="ProtNLM"/>
    </source>
</evidence>
<keyword evidence="3" id="KW-1185">Reference proteome</keyword>
<name>A0A1H9FSM2_9RHOB</name>
<accession>A0A1H9FSM2</accession>
<feature type="region of interest" description="Disordered" evidence="1">
    <location>
        <begin position="1"/>
        <end position="22"/>
    </location>
</feature>
<protein>
    <recommendedName>
        <fullName evidence="4">Type IV pilus biogenesis</fullName>
    </recommendedName>
</protein>
<evidence type="ECO:0000313" key="3">
    <source>
        <dbReference type="Proteomes" id="UP000198634"/>
    </source>
</evidence>
<reference evidence="2 3" key="1">
    <citation type="submission" date="2016-10" db="EMBL/GenBank/DDBJ databases">
        <authorList>
            <person name="de Groot N.N."/>
        </authorList>
    </citation>
    <scope>NUCLEOTIDE SEQUENCE [LARGE SCALE GENOMIC DNA]</scope>
    <source>
        <strain evidence="2 3">DSM 22007</strain>
    </source>
</reference>
<organism evidence="2 3">
    <name type="scientific">Thalassovita taeanensis</name>
    <dbReference type="NCBI Taxonomy" id="657014"/>
    <lineage>
        <taxon>Bacteria</taxon>
        <taxon>Pseudomonadati</taxon>
        <taxon>Pseudomonadota</taxon>
        <taxon>Alphaproteobacteria</taxon>
        <taxon>Rhodobacterales</taxon>
        <taxon>Roseobacteraceae</taxon>
        <taxon>Thalassovita</taxon>
    </lineage>
</organism>
<dbReference type="AlphaFoldDB" id="A0A1H9FSM2"/>
<evidence type="ECO:0000313" key="2">
    <source>
        <dbReference type="EMBL" id="SEQ40894.1"/>
    </source>
</evidence>
<sequence>MTQSTPAPSNATTAQAATQENTLPLTGVTLIGTVIAPSGPTAFVRLARGAVKRVTPGDRINGAIVAAIGEGTLHLQRGSSVTALTMPGS</sequence>
<proteinExistence type="predicted"/>
<gene>
    <name evidence="2" type="ORF">SAMN04488092_106199</name>
</gene>
<dbReference type="RefSeq" id="WP_090269889.1">
    <property type="nucleotide sequence ID" value="NZ_FOEP01000006.1"/>
</dbReference>
<dbReference type="EMBL" id="FOEP01000006">
    <property type="protein sequence ID" value="SEQ40894.1"/>
    <property type="molecule type" value="Genomic_DNA"/>
</dbReference>
<evidence type="ECO:0000256" key="1">
    <source>
        <dbReference type="SAM" id="MobiDB-lite"/>
    </source>
</evidence>